<evidence type="ECO:0000256" key="1">
    <source>
        <dbReference type="ARBA" id="ARBA00004123"/>
    </source>
</evidence>
<feature type="region of interest" description="Disordered" evidence="6">
    <location>
        <begin position="214"/>
        <end position="233"/>
    </location>
</feature>
<dbReference type="AlphaFoldDB" id="A0A835QIL0"/>
<reference evidence="7 8" key="1">
    <citation type="journal article" date="2020" name="Nat. Food">
        <title>A phased Vanilla planifolia genome enables genetic improvement of flavour and production.</title>
        <authorList>
            <person name="Hasing T."/>
            <person name="Tang H."/>
            <person name="Brym M."/>
            <person name="Khazi F."/>
            <person name="Huang T."/>
            <person name="Chambers A.H."/>
        </authorList>
    </citation>
    <scope>NUCLEOTIDE SEQUENCE [LARGE SCALE GENOMIC DNA]</scope>
    <source>
        <tissue evidence="7">Leaf</tissue>
    </source>
</reference>
<organism evidence="7 8">
    <name type="scientific">Vanilla planifolia</name>
    <name type="common">Vanilla</name>
    <dbReference type="NCBI Taxonomy" id="51239"/>
    <lineage>
        <taxon>Eukaryota</taxon>
        <taxon>Viridiplantae</taxon>
        <taxon>Streptophyta</taxon>
        <taxon>Embryophyta</taxon>
        <taxon>Tracheophyta</taxon>
        <taxon>Spermatophyta</taxon>
        <taxon>Magnoliopsida</taxon>
        <taxon>Liliopsida</taxon>
        <taxon>Asparagales</taxon>
        <taxon>Orchidaceae</taxon>
        <taxon>Vanilloideae</taxon>
        <taxon>Vanilleae</taxon>
        <taxon>Vanilla</taxon>
    </lineage>
</organism>
<evidence type="ECO:0000256" key="5">
    <source>
        <dbReference type="RuleBase" id="RU369086"/>
    </source>
</evidence>
<keyword evidence="4 5" id="KW-0539">Nucleus</keyword>
<dbReference type="GO" id="GO:0006362">
    <property type="term" value="P:transcription elongation by RNA polymerase I"/>
    <property type="evidence" value="ECO:0007669"/>
    <property type="project" value="TreeGrafter"/>
</dbReference>
<evidence type="ECO:0000256" key="3">
    <source>
        <dbReference type="ARBA" id="ARBA00023163"/>
    </source>
</evidence>
<dbReference type="GO" id="GO:0006352">
    <property type="term" value="P:DNA-templated transcription initiation"/>
    <property type="evidence" value="ECO:0007669"/>
    <property type="project" value="UniProtKB-UniRule"/>
</dbReference>
<keyword evidence="3 5" id="KW-0804">Transcription</keyword>
<dbReference type="PANTHER" id="PTHR12709:SF5">
    <property type="entry name" value="DNA-DIRECTED RNA POLYMERASE I SUBUNIT RPA43"/>
    <property type="match status" value="1"/>
</dbReference>
<evidence type="ECO:0000256" key="4">
    <source>
        <dbReference type="ARBA" id="ARBA00023242"/>
    </source>
</evidence>
<keyword evidence="2 5" id="KW-0240">DNA-directed RNA polymerase</keyword>
<sequence>MEGLTVSDAKLTVYIHPSMSKQIRRAILDQLSSLLFTYNEVFDGVLLAFEVHLPDKKARILPGLVPYFGVKLKATLLLFSPKPDMLIGMKVVKLGKDSVHATVLGFCSAAILLGDIREEFKYREREGVKSFRSKTYKHHRIKVGSIIWFVFKSMDEETLHISGSLLLPHTGCIIWLSKHEIEDRLQTESLKRHYKDIEKRKQIEDSGILSQADQLFDHGRMKKSRKLQKNDPK</sequence>
<proteinExistence type="predicted"/>
<dbReference type="Gene3D" id="3.30.1490.120">
    <property type="entry name" value="RNA polymerase Rpb7-like, N-terminal domain"/>
    <property type="match status" value="1"/>
</dbReference>
<dbReference type="Proteomes" id="UP000639772">
    <property type="component" value="Unassembled WGS sequence"/>
</dbReference>
<evidence type="ECO:0000313" key="7">
    <source>
        <dbReference type="EMBL" id="KAG0472138.1"/>
    </source>
</evidence>
<evidence type="ECO:0000256" key="2">
    <source>
        <dbReference type="ARBA" id="ARBA00022478"/>
    </source>
</evidence>
<comment type="function">
    <text evidence="5">DNA-dependent RNA polymerase which catalyzes the transcription of DNA into RNA using the four ribonucleoside triphosphates as substrates.</text>
</comment>
<dbReference type="InterPro" id="IPR036898">
    <property type="entry name" value="RNA_pol_Rpb7-like_N_sf"/>
</dbReference>
<evidence type="ECO:0000313" key="8">
    <source>
        <dbReference type="Proteomes" id="UP000639772"/>
    </source>
</evidence>
<gene>
    <name evidence="7" type="ORF">HPP92_016684</name>
</gene>
<dbReference type="InterPro" id="IPR045113">
    <property type="entry name" value="Rpb7-like"/>
</dbReference>
<protein>
    <recommendedName>
        <fullName evidence="5">DNA-directed RNA polymerase subunit</fullName>
    </recommendedName>
</protein>
<dbReference type="GO" id="GO:0005736">
    <property type="term" value="C:RNA polymerase I complex"/>
    <property type="evidence" value="ECO:0007669"/>
    <property type="project" value="TreeGrafter"/>
</dbReference>
<dbReference type="FunFam" id="3.30.1490.120:FF:000006">
    <property type="entry name" value="DNA-directed RNA polymerase"/>
    <property type="match status" value="1"/>
</dbReference>
<comment type="caution">
    <text evidence="7">The sequence shown here is derived from an EMBL/GenBank/DDBJ whole genome shotgun (WGS) entry which is preliminary data.</text>
</comment>
<evidence type="ECO:0000256" key="6">
    <source>
        <dbReference type="SAM" id="MobiDB-lite"/>
    </source>
</evidence>
<accession>A0A835QIL0</accession>
<dbReference type="OrthoDB" id="10250504at2759"/>
<dbReference type="PANTHER" id="PTHR12709">
    <property type="entry name" value="DNA-DIRECTED RNA POLYMERASE II, III"/>
    <property type="match status" value="1"/>
</dbReference>
<dbReference type="EMBL" id="JADCNM010000008">
    <property type="protein sequence ID" value="KAG0472138.1"/>
    <property type="molecule type" value="Genomic_DNA"/>
</dbReference>
<name>A0A835QIL0_VANPL</name>
<comment type="subcellular location">
    <subcellularLocation>
        <location evidence="1 5">Nucleus</location>
    </subcellularLocation>
</comment>